<evidence type="ECO:0000256" key="3">
    <source>
        <dbReference type="ARBA" id="ARBA00022691"/>
    </source>
</evidence>
<proteinExistence type="predicted"/>
<keyword evidence="3" id="KW-0949">S-adenosyl-L-methionine</keyword>
<dbReference type="InterPro" id="IPR013785">
    <property type="entry name" value="Aldolase_TIM"/>
</dbReference>
<dbReference type="Pfam" id="PF04055">
    <property type="entry name" value="Radical_SAM"/>
    <property type="match status" value="1"/>
</dbReference>
<dbReference type="PANTHER" id="PTHR43787">
    <property type="entry name" value="FEMO COFACTOR BIOSYNTHESIS PROTEIN NIFB-RELATED"/>
    <property type="match status" value="1"/>
</dbReference>
<evidence type="ECO:0000259" key="7">
    <source>
        <dbReference type="PROSITE" id="PS51918"/>
    </source>
</evidence>
<keyword evidence="2" id="KW-0004">4Fe-4S</keyword>
<keyword evidence="4" id="KW-0479">Metal-binding</keyword>
<dbReference type="EMBL" id="BK014727">
    <property type="protein sequence ID" value="DAD72860.1"/>
    <property type="molecule type" value="Genomic_DNA"/>
</dbReference>
<evidence type="ECO:0000313" key="8">
    <source>
        <dbReference type="EMBL" id="DAD72860.1"/>
    </source>
</evidence>
<organism evidence="8">
    <name type="scientific">Siphoviridae sp. ctMAv2</name>
    <dbReference type="NCBI Taxonomy" id="2826258"/>
    <lineage>
        <taxon>Viruses</taxon>
        <taxon>Duplodnaviria</taxon>
        <taxon>Heunggongvirae</taxon>
        <taxon>Uroviricota</taxon>
        <taxon>Caudoviricetes</taxon>
    </lineage>
</organism>
<dbReference type="GO" id="GO:0051539">
    <property type="term" value="F:4 iron, 4 sulfur cluster binding"/>
    <property type="evidence" value="ECO:0007669"/>
    <property type="project" value="UniProtKB-KW"/>
</dbReference>
<evidence type="ECO:0000256" key="1">
    <source>
        <dbReference type="ARBA" id="ARBA00001966"/>
    </source>
</evidence>
<dbReference type="Gene3D" id="3.20.20.70">
    <property type="entry name" value="Aldolase class I"/>
    <property type="match status" value="1"/>
</dbReference>
<evidence type="ECO:0000256" key="5">
    <source>
        <dbReference type="ARBA" id="ARBA00023004"/>
    </source>
</evidence>
<dbReference type="NCBIfam" id="TIGR04085">
    <property type="entry name" value="rSAM_more_4Fe4S"/>
    <property type="match status" value="1"/>
</dbReference>
<dbReference type="PROSITE" id="PS51918">
    <property type="entry name" value="RADICAL_SAM"/>
    <property type="match status" value="1"/>
</dbReference>
<evidence type="ECO:0000256" key="6">
    <source>
        <dbReference type="ARBA" id="ARBA00023014"/>
    </source>
</evidence>
<comment type="cofactor">
    <cofactor evidence="1">
        <name>[4Fe-4S] cluster</name>
        <dbReference type="ChEBI" id="CHEBI:49883"/>
    </cofactor>
</comment>
<name>A0A8S5LS58_9CAUD</name>
<dbReference type="PANTHER" id="PTHR43787:SF3">
    <property type="entry name" value="ARYLSULFATASE REGULATORY PROTEIN"/>
    <property type="match status" value="1"/>
</dbReference>
<keyword evidence="5" id="KW-0408">Iron</keyword>
<reference evidence="8" key="1">
    <citation type="journal article" date="2021" name="Proc. Natl. Acad. Sci. U.S.A.">
        <title>A Catalog of Tens of Thousands of Viruses from Human Metagenomes Reveals Hidden Associations with Chronic Diseases.</title>
        <authorList>
            <person name="Tisza M.J."/>
            <person name="Buck C.B."/>
        </authorList>
    </citation>
    <scope>NUCLEOTIDE SEQUENCE</scope>
    <source>
        <strain evidence="8">CtMAv2</strain>
    </source>
</reference>
<accession>A0A8S5LS58</accession>
<dbReference type="SUPFAM" id="SSF102114">
    <property type="entry name" value="Radical SAM enzymes"/>
    <property type="match status" value="1"/>
</dbReference>
<dbReference type="SFLD" id="SFLDS00029">
    <property type="entry name" value="Radical_SAM"/>
    <property type="match status" value="1"/>
</dbReference>
<dbReference type="CDD" id="cd01335">
    <property type="entry name" value="Radical_SAM"/>
    <property type="match status" value="1"/>
</dbReference>
<dbReference type="GO" id="GO:0003824">
    <property type="term" value="F:catalytic activity"/>
    <property type="evidence" value="ECO:0007669"/>
    <property type="project" value="InterPro"/>
</dbReference>
<evidence type="ECO:0000256" key="2">
    <source>
        <dbReference type="ARBA" id="ARBA00022485"/>
    </source>
</evidence>
<dbReference type="InterPro" id="IPR023885">
    <property type="entry name" value="4Fe4S-binding_SPASM_dom"/>
</dbReference>
<evidence type="ECO:0000256" key="4">
    <source>
        <dbReference type="ARBA" id="ARBA00022723"/>
    </source>
</evidence>
<dbReference type="GO" id="GO:0046872">
    <property type="term" value="F:metal ion binding"/>
    <property type="evidence" value="ECO:0007669"/>
    <property type="project" value="UniProtKB-KW"/>
</dbReference>
<sequence>MKYKKSMYTRILKIDDDFWMVHNLSSGSECILDSQELKILNNCSTPQEDSKELLCQLYEMGIIVNDKVDEIACLELERKISMYSFTSDEVGFVIAPTMDCNAYCFYCYENETRKSCYMDERTEKALVEYIKNIALGKKRMYISWFGGEPLLCRDLIVRISNELTRFADENKIDYHCEITTNGYYLDKIIDDIHDLRISDIQVTLDGFKEEHEKRKHFLQNDSWERIVNNIYDFSSRGIHITLRFNFDKGNIQSIKEMVEFLIKQERWNENITIYFYPLEPNCIQEKLYFKEKEYEQVMHNLYTFLYNTGYYNDRKYALDFHKLSLPCYGATLGTVAIDYKGLIYQCQHLLCHEEYSIGDVFEGVMVTEKVNSWYDGTVSDKCKKCEVLPLCQGGCVTKPKLGKNEYVCHMMKYRIKTQEQLKVQAYMDSLLE</sequence>
<dbReference type="InterPro" id="IPR058240">
    <property type="entry name" value="rSAM_sf"/>
</dbReference>
<feature type="domain" description="Radical SAM core" evidence="7">
    <location>
        <begin position="85"/>
        <end position="305"/>
    </location>
</feature>
<protein>
    <submittedName>
        <fullName evidence="8">Radical SAM/SPASM domain protein maturase</fullName>
    </submittedName>
</protein>
<dbReference type="SFLD" id="SFLDG01067">
    <property type="entry name" value="SPASM/twitch_domain_containing"/>
    <property type="match status" value="1"/>
</dbReference>
<dbReference type="InterPro" id="IPR007197">
    <property type="entry name" value="rSAM"/>
</dbReference>
<keyword evidence="6" id="KW-0411">Iron-sulfur</keyword>